<proteinExistence type="predicted"/>
<keyword evidence="2" id="KW-1185">Reference proteome</keyword>
<comment type="caution">
    <text evidence="1">The sequence shown here is derived from an EMBL/GenBank/DDBJ whole genome shotgun (WGS) entry which is preliminary data.</text>
</comment>
<name>A0A255DR11_9MYCO</name>
<sequence length="91" mass="10019">MIRALVVGGTVVILFAALKWWALGAACFAGVLWAYNRMDHDSGEYERVIEARRAAYRREQAATAKRADDQNQAFIAGDLDTGVYGKFPPAV</sequence>
<evidence type="ECO:0000313" key="2">
    <source>
        <dbReference type="Proteomes" id="UP000216063"/>
    </source>
</evidence>
<gene>
    <name evidence="1" type="ORF">CG716_05495</name>
</gene>
<organism evidence="1 2">
    <name type="scientific">Mycolicibacterium sphagni</name>
    <dbReference type="NCBI Taxonomy" id="1786"/>
    <lineage>
        <taxon>Bacteria</taxon>
        <taxon>Bacillati</taxon>
        <taxon>Actinomycetota</taxon>
        <taxon>Actinomycetes</taxon>
        <taxon>Mycobacteriales</taxon>
        <taxon>Mycobacteriaceae</taxon>
        <taxon>Mycolicibacterium</taxon>
    </lineage>
</organism>
<protein>
    <submittedName>
        <fullName evidence="1">Uncharacterized protein</fullName>
    </submittedName>
</protein>
<accession>A0A255DR11</accession>
<dbReference type="EMBL" id="NOZR01000003">
    <property type="protein sequence ID" value="OYN81796.1"/>
    <property type="molecule type" value="Genomic_DNA"/>
</dbReference>
<evidence type="ECO:0000313" key="1">
    <source>
        <dbReference type="EMBL" id="OYN81796.1"/>
    </source>
</evidence>
<reference evidence="1 2" key="1">
    <citation type="submission" date="2017-07" db="EMBL/GenBank/DDBJ databases">
        <title>The new phylogeny of genus Mycobacterium.</title>
        <authorList>
            <person name="Tortoli E."/>
            <person name="Trovato A."/>
            <person name="Cirillo D.M."/>
        </authorList>
    </citation>
    <scope>NUCLEOTIDE SEQUENCE [LARGE SCALE GENOMIC DNA]</scope>
    <source>
        <strain evidence="1 2">ATCC 33027</strain>
    </source>
</reference>
<dbReference type="AlphaFoldDB" id="A0A255DR11"/>
<dbReference type="Proteomes" id="UP000216063">
    <property type="component" value="Unassembled WGS sequence"/>
</dbReference>